<evidence type="ECO:0000313" key="1">
    <source>
        <dbReference type="EMBL" id="KAK1613512.1"/>
    </source>
</evidence>
<proteinExistence type="predicted"/>
<dbReference type="GeneID" id="85467237"/>
<gene>
    <name evidence="1" type="ORF">BDP81DRAFT_187760</name>
</gene>
<dbReference type="AlphaFoldDB" id="A0AAJ0E965"/>
<dbReference type="Proteomes" id="UP001243989">
    <property type="component" value="Unassembled WGS sequence"/>
</dbReference>
<reference evidence="1" key="1">
    <citation type="submission" date="2021-06" db="EMBL/GenBank/DDBJ databases">
        <title>Comparative genomics, transcriptomics and evolutionary studies reveal genomic signatures of adaptation to plant cell wall in hemibiotrophic fungi.</title>
        <authorList>
            <consortium name="DOE Joint Genome Institute"/>
            <person name="Baroncelli R."/>
            <person name="Diaz J.F."/>
            <person name="Benocci T."/>
            <person name="Peng M."/>
            <person name="Battaglia E."/>
            <person name="Haridas S."/>
            <person name="Andreopoulos W."/>
            <person name="Labutti K."/>
            <person name="Pangilinan J."/>
            <person name="Floch G.L."/>
            <person name="Makela M.R."/>
            <person name="Henrissat B."/>
            <person name="Grigoriev I.V."/>
            <person name="Crouch J.A."/>
            <person name="De Vries R.P."/>
            <person name="Sukno S.A."/>
            <person name="Thon M.R."/>
        </authorList>
    </citation>
    <scope>NUCLEOTIDE SEQUENCE</scope>
    <source>
        <strain evidence="1">CBS 102054</strain>
    </source>
</reference>
<organism evidence="1 2">
    <name type="scientific">Colletotrichum phormii</name>
    <dbReference type="NCBI Taxonomy" id="359342"/>
    <lineage>
        <taxon>Eukaryota</taxon>
        <taxon>Fungi</taxon>
        <taxon>Dikarya</taxon>
        <taxon>Ascomycota</taxon>
        <taxon>Pezizomycotina</taxon>
        <taxon>Sordariomycetes</taxon>
        <taxon>Hypocreomycetidae</taxon>
        <taxon>Glomerellales</taxon>
        <taxon>Glomerellaceae</taxon>
        <taxon>Colletotrichum</taxon>
        <taxon>Colletotrichum acutatum species complex</taxon>
    </lineage>
</organism>
<dbReference type="RefSeq" id="XP_060437387.1">
    <property type="nucleotide sequence ID" value="XM_060582375.1"/>
</dbReference>
<dbReference type="EMBL" id="JAHMHQ010000054">
    <property type="protein sequence ID" value="KAK1613512.1"/>
    <property type="molecule type" value="Genomic_DNA"/>
</dbReference>
<evidence type="ECO:0000313" key="2">
    <source>
        <dbReference type="Proteomes" id="UP001243989"/>
    </source>
</evidence>
<comment type="caution">
    <text evidence="1">The sequence shown here is derived from an EMBL/GenBank/DDBJ whole genome shotgun (WGS) entry which is preliminary data.</text>
</comment>
<protein>
    <submittedName>
        <fullName evidence="1">Uncharacterized protein</fullName>
    </submittedName>
</protein>
<sequence>MALTARAKLERCFVEVVLGEWYSAIIQTAETSTCSSRAYLDEWHHARTRNSQYFRSKKK</sequence>
<name>A0AAJ0E965_9PEZI</name>
<keyword evidence="2" id="KW-1185">Reference proteome</keyword>
<accession>A0AAJ0E965</accession>